<dbReference type="RefSeq" id="WP_132000837.1">
    <property type="nucleotide sequence ID" value="NZ_SMFK01000001.1"/>
</dbReference>
<dbReference type="Gene3D" id="3.30.420.60">
    <property type="entry name" value="eRF1 domain 2"/>
    <property type="match status" value="1"/>
</dbReference>
<proteinExistence type="predicted"/>
<dbReference type="EMBL" id="SMFK01000001">
    <property type="protein sequence ID" value="TDD99571.1"/>
    <property type="molecule type" value="Genomic_DNA"/>
</dbReference>
<protein>
    <recommendedName>
        <fullName evidence="3">Host attachment protein</fullName>
    </recommendedName>
</protein>
<dbReference type="OrthoDB" id="594984at2"/>
<gene>
    <name evidence="1" type="ORF">E0F76_02260</name>
</gene>
<evidence type="ECO:0000313" key="2">
    <source>
        <dbReference type="Proteomes" id="UP000295479"/>
    </source>
</evidence>
<keyword evidence="2" id="KW-1185">Reference proteome</keyword>
<sequence>MEKLVGIWIDTKKAIIVTLDGKKEAKITEIDSKIENRMYHNKESDKGTFSGNRNFDNKLNFDRKRNEQMNHYLDAVTNYIKGSNSLYIFGPAEVKIKLEQRIHNEKPPSKITLKGVETANSMPLNQIVAQVKDFYNQLQRKAIMLYMI</sequence>
<evidence type="ECO:0008006" key="3">
    <source>
        <dbReference type="Google" id="ProtNLM"/>
    </source>
</evidence>
<evidence type="ECO:0000313" key="1">
    <source>
        <dbReference type="EMBL" id="TDD99571.1"/>
    </source>
</evidence>
<comment type="caution">
    <text evidence="1">The sequence shown here is derived from an EMBL/GenBank/DDBJ whole genome shotgun (WGS) entry which is preliminary data.</text>
</comment>
<organism evidence="1 2">
    <name type="scientific">Flavobacterium cellulosilyticum</name>
    <dbReference type="NCBI Taxonomy" id="2541731"/>
    <lineage>
        <taxon>Bacteria</taxon>
        <taxon>Pseudomonadati</taxon>
        <taxon>Bacteroidota</taxon>
        <taxon>Flavobacteriia</taxon>
        <taxon>Flavobacteriales</taxon>
        <taxon>Flavobacteriaceae</taxon>
        <taxon>Flavobacterium</taxon>
    </lineage>
</organism>
<name>A0A4R5CHG1_9FLAO</name>
<dbReference type="AlphaFoldDB" id="A0A4R5CHG1"/>
<accession>A0A4R5CHG1</accession>
<dbReference type="Proteomes" id="UP000295479">
    <property type="component" value="Unassembled WGS sequence"/>
</dbReference>
<dbReference type="SUPFAM" id="SSF53137">
    <property type="entry name" value="Translational machinery components"/>
    <property type="match status" value="1"/>
</dbReference>
<dbReference type="InterPro" id="IPR042226">
    <property type="entry name" value="eFR1_2_sf"/>
</dbReference>
<reference evidence="1 2" key="1">
    <citation type="submission" date="2019-03" db="EMBL/GenBank/DDBJ databases">
        <title>Flavobacterium AR-3-4 sp. nov. isolated from arctic soil.</title>
        <authorList>
            <person name="Chaudhary D.K."/>
        </authorList>
    </citation>
    <scope>NUCLEOTIDE SEQUENCE [LARGE SCALE GENOMIC DNA]</scope>
    <source>
        <strain evidence="1 2">AR-3-4</strain>
    </source>
</reference>